<name>A0A2H3IY56_WOLCO</name>
<dbReference type="Gene3D" id="3.90.1300.10">
    <property type="entry name" value="Amidase signature (AS) domain"/>
    <property type="match status" value="1"/>
</dbReference>
<proteinExistence type="inferred from homology"/>
<dbReference type="OrthoDB" id="6428749at2759"/>
<feature type="binding site" evidence="6">
    <location>
        <position position="166"/>
    </location>
    <ligand>
        <name>substrate</name>
    </ligand>
</feature>
<evidence type="ECO:0000313" key="8">
    <source>
        <dbReference type="EMBL" id="PCH34896.1"/>
    </source>
</evidence>
<protein>
    <recommendedName>
        <fullName evidence="3">amidase</fullName>
        <ecNumber evidence="3">3.5.1.4</ecNumber>
    </recommendedName>
</protein>
<dbReference type="PIRSF" id="PIRSF001221">
    <property type="entry name" value="Amidase_fungi"/>
    <property type="match status" value="1"/>
</dbReference>
<evidence type="ECO:0000256" key="2">
    <source>
        <dbReference type="ARBA" id="ARBA00009199"/>
    </source>
</evidence>
<sequence>MFLLPSTNFKGVMEEKRRRRQAVIASESRIVKQDGNKIPPTQATASQIVEKISAGEWTAVEVLEAFISRACAAQDVSNCLTEIMFNDARSLAKELDEEFARTNQLRGPLHGVPVSFKDLFDIRGYDSTIGYSSYANKPREEDAHLVKIIHAAGGVPFVKTNVPQTMMFFGCSNPLWGTTVSPHHSLFSAGGSSGGEAALLAMDGSALGWGSDVGGSLRIPAAYCGIYSFKPVRGRICKTGVTECLPGFDGVPDVAGPLARSVDDLELACRVTFGHVPDGSDYHHVPVPYRDVQLGKKLRFGYIVYDGFVKTSPACKRAVLQTIEALRRDGHECVEISVPQPSQAMEIMAELTSADGHETLLGPVGSDPIEKELNLELLGPKLYGWMRSSAIWLFRMIMPMETIWHKLFYASRRMSVQEYFASTVKRNEYARLFHEEVWDGHKLDGIICPVQALPQLPQGKCTNLIALPSPTVLWNIVHCPAGVLPVTRVEAEHDAITPEWSDFTVGEGHGSILLEQYLYSKNGYYDPVKMDGLPVGVQVVGRRWEDEKVIAMMKLVDNALGPRGFGPGSWKAQKGV</sequence>
<feature type="domain" description="Amidase" evidence="7">
    <location>
        <begin position="61"/>
        <end position="549"/>
    </location>
</feature>
<dbReference type="PROSITE" id="PS00571">
    <property type="entry name" value="AMIDASES"/>
    <property type="match status" value="1"/>
</dbReference>
<dbReference type="InterPro" id="IPR036928">
    <property type="entry name" value="AS_sf"/>
</dbReference>
<reference evidence="8 9" key="1">
    <citation type="journal article" date="2012" name="Science">
        <title>The Paleozoic origin of enzymatic lignin decomposition reconstructed from 31 fungal genomes.</title>
        <authorList>
            <person name="Floudas D."/>
            <person name="Binder M."/>
            <person name="Riley R."/>
            <person name="Barry K."/>
            <person name="Blanchette R.A."/>
            <person name="Henrissat B."/>
            <person name="Martinez A.T."/>
            <person name="Otillar R."/>
            <person name="Spatafora J.W."/>
            <person name="Yadav J.S."/>
            <person name="Aerts A."/>
            <person name="Benoit I."/>
            <person name="Boyd A."/>
            <person name="Carlson A."/>
            <person name="Copeland A."/>
            <person name="Coutinho P.M."/>
            <person name="de Vries R.P."/>
            <person name="Ferreira P."/>
            <person name="Findley K."/>
            <person name="Foster B."/>
            <person name="Gaskell J."/>
            <person name="Glotzer D."/>
            <person name="Gorecki P."/>
            <person name="Heitman J."/>
            <person name="Hesse C."/>
            <person name="Hori C."/>
            <person name="Igarashi K."/>
            <person name="Jurgens J.A."/>
            <person name="Kallen N."/>
            <person name="Kersten P."/>
            <person name="Kohler A."/>
            <person name="Kuees U."/>
            <person name="Kumar T.K.A."/>
            <person name="Kuo A."/>
            <person name="LaButti K."/>
            <person name="Larrondo L.F."/>
            <person name="Lindquist E."/>
            <person name="Ling A."/>
            <person name="Lombard V."/>
            <person name="Lucas S."/>
            <person name="Lundell T."/>
            <person name="Martin R."/>
            <person name="McLaughlin D.J."/>
            <person name="Morgenstern I."/>
            <person name="Morin E."/>
            <person name="Murat C."/>
            <person name="Nagy L.G."/>
            <person name="Nolan M."/>
            <person name="Ohm R.A."/>
            <person name="Patyshakuliyeva A."/>
            <person name="Rokas A."/>
            <person name="Ruiz-Duenas F.J."/>
            <person name="Sabat G."/>
            <person name="Salamov A."/>
            <person name="Samejima M."/>
            <person name="Schmutz J."/>
            <person name="Slot J.C."/>
            <person name="St John F."/>
            <person name="Stenlid J."/>
            <person name="Sun H."/>
            <person name="Sun S."/>
            <person name="Syed K."/>
            <person name="Tsang A."/>
            <person name="Wiebenga A."/>
            <person name="Young D."/>
            <person name="Pisabarro A."/>
            <person name="Eastwood D.C."/>
            <person name="Martin F."/>
            <person name="Cullen D."/>
            <person name="Grigoriev I.V."/>
            <person name="Hibbett D.S."/>
        </authorList>
    </citation>
    <scope>NUCLEOTIDE SEQUENCE [LARGE SCALE GENOMIC DNA]</scope>
    <source>
        <strain evidence="8 9">MD-104</strain>
    </source>
</reference>
<dbReference type="SUPFAM" id="SSF75304">
    <property type="entry name" value="Amidase signature (AS) enzymes"/>
    <property type="match status" value="1"/>
</dbReference>
<dbReference type="AlphaFoldDB" id="A0A2H3IY56"/>
<feature type="active site" description="Charge relay system" evidence="5">
    <location>
        <position position="192"/>
    </location>
</feature>
<feature type="binding site" evidence="6">
    <location>
        <position position="192"/>
    </location>
    <ligand>
        <name>substrate</name>
    </ligand>
</feature>
<dbReference type="InterPro" id="IPR020556">
    <property type="entry name" value="Amidase_CS"/>
</dbReference>
<feature type="binding site" evidence="6">
    <location>
        <begin position="213"/>
        <end position="216"/>
    </location>
    <ligand>
        <name>substrate</name>
    </ligand>
</feature>
<dbReference type="GO" id="GO:0004040">
    <property type="term" value="F:amidase activity"/>
    <property type="evidence" value="ECO:0007669"/>
    <property type="project" value="UniProtKB-EC"/>
</dbReference>
<dbReference type="PANTHER" id="PTHR46072:SF11">
    <property type="entry name" value="AMIDASE-RELATED"/>
    <property type="match status" value="1"/>
</dbReference>
<evidence type="ECO:0000256" key="3">
    <source>
        <dbReference type="ARBA" id="ARBA00012922"/>
    </source>
</evidence>
<accession>A0A2H3IY56</accession>
<evidence type="ECO:0000256" key="6">
    <source>
        <dbReference type="PIRSR" id="PIRSR001221-2"/>
    </source>
</evidence>
<dbReference type="STRING" id="742152.A0A2H3IY56"/>
<keyword evidence="4" id="KW-0378">Hydrolase</keyword>
<feature type="active site" description="Charge relay system" evidence="5">
    <location>
        <position position="117"/>
    </location>
</feature>
<evidence type="ECO:0000256" key="5">
    <source>
        <dbReference type="PIRSR" id="PIRSR001221-1"/>
    </source>
</evidence>
<gene>
    <name evidence="8" type="ORF">WOLCODRAFT_106711</name>
</gene>
<dbReference type="EC" id="3.5.1.4" evidence="3"/>
<dbReference type="PANTHER" id="PTHR46072">
    <property type="entry name" value="AMIDASE-RELATED-RELATED"/>
    <property type="match status" value="1"/>
</dbReference>
<organism evidence="8 9">
    <name type="scientific">Wolfiporia cocos (strain MD-104)</name>
    <name type="common">Brown rot fungus</name>
    <dbReference type="NCBI Taxonomy" id="742152"/>
    <lineage>
        <taxon>Eukaryota</taxon>
        <taxon>Fungi</taxon>
        <taxon>Dikarya</taxon>
        <taxon>Basidiomycota</taxon>
        <taxon>Agaricomycotina</taxon>
        <taxon>Agaricomycetes</taxon>
        <taxon>Polyporales</taxon>
        <taxon>Phaeolaceae</taxon>
        <taxon>Wolfiporia</taxon>
    </lineage>
</organism>
<comment type="similarity">
    <text evidence="2">Belongs to the amidase family.</text>
</comment>
<feature type="active site" description="Acyl-ester intermediate" evidence="5">
    <location>
        <position position="216"/>
    </location>
</feature>
<dbReference type="Pfam" id="PF01425">
    <property type="entry name" value="Amidase"/>
    <property type="match status" value="1"/>
</dbReference>
<dbReference type="OMA" id="LAWQEEL"/>
<keyword evidence="9" id="KW-1185">Reference proteome</keyword>
<dbReference type="Proteomes" id="UP000218811">
    <property type="component" value="Unassembled WGS sequence"/>
</dbReference>
<dbReference type="InterPro" id="IPR023631">
    <property type="entry name" value="Amidase_dom"/>
</dbReference>
<dbReference type="FunFam" id="3.90.1300.10:FF:000003">
    <property type="entry name" value="Amidase signature enzyme"/>
    <property type="match status" value="1"/>
</dbReference>
<comment type="catalytic activity">
    <reaction evidence="1">
        <text>a monocarboxylic acid amide + H2O = a monocarboxylate + NH4(+)</text>
        <dbReference type="Rhea" id="RHEA:12020"/>
        <dbReference type="ChEBI" id="CHEBI:15377"/>
        <dbReference type="ChEBI" id="CHEBI:28938"/>
        <dbReference type="ChEBI" id="CHEBI:35757"/>
        <dbReference type="ChEBI" id="CHEBI:83628"/>
        <dbReference type="EC" id="3.5.1.4"/>
    </reaction>
</comment>
<evidence type="ECO:0000259" key="7">
    <source>
        <dbReference type="Pfam" id="PF01425"/>
    </source>
</evidence>
<evidence type="ECO:0000256" key="1">
    <source>
        <dbReference type="ARBA" id="ARBA00001311"/>
    </source>
</evidence>
<evidence type="ECO:0000313" key="9">
    <source>
        <dbReference type="Proteomes" id="UP000218811"/>
    </source>
</evidence>
<dbReference type="EMBL" id="KB467832">
    <property type="protein sequence ID" value="PCH34896.1"/>
    <property type="molecule type" value="Genomic_DNA"/>
</dbReference>
<evidence type="ECO:0000256" key="4">
    <source>
        <dbReference type="ARBA" id="ARBA00022801"/>
    </source>
</evidence>